<evidence type="ECO:0000313" key="1">
    <source>
        <dbReference type="EMBL" id="PHN04613.1"/>
    </source>
</evidence>
<gene>
    <name evidence="1" type="ORF">CRP01_21660</name>
</gene>
<dbReference type="SUPFAM" id="SSF50939">
    <property type="entry name" value="Sialidases"/>
    <property type="match status" value="1"/>
</dbReference>
<proteinExistence type="predicted"/>
<keyword evidence="2" id="KW-1185">Reference proteome</keyword>
<accession>A0A2D0NA01</accession>
<dbReference type="EMBL" id="PDUD01000025">
    <property type="protein sequence ID" value="PHN04613.1"/>
    <property type="molecule type" value="Genomic_DNA"/>
</dbReference>
<sequence length="441" mass="48638">MPTQPIAGRATYTDSFLNCEKFPAMPFKLVSKYAWLFCGLIILFSACRPEAEPKSYTLQFEEMEVPADSSSMFPALTFNPEGELLLNWLYEPDTLSRLMMAKWNGDQEWSTPREIATGSEWFINWADFPSLSANAKGQLVTYSLPKSSDDTYAYDVGLYQSTDDGNTWTGPIVPHHDQVKAEHGFVSFLNFNNGKIGAIWLDGRNYGQAEHEGHGGHGAGGEPDMTLRYATIDAQGNIADDHELDPKVCSCCQTDAALLPDGAIVVYRDRSAEEVRDIGYVRLIDGEWTAPQQIADDFWEIAGCPVNGPGVSTRGKNVAVSWYTAAEGQAQVKLAFSTDQGATFGAPIRLDAGEPLGRVDVKFWDEETALISWVEQESPTTAAIRLKLMRTDGETILDERVADFDPSRSSGFPRMAAQDGTAYLAWTETGPKPNVKLVKIQ</sequence>
<name>A0A2D0NA01_FLAN2</name>
<evidence type="ECO:0008006" key="3">
    <source>
        <dbReference type="Google" id="ProtNLM"/>
    </source>
</evidence>
<dbReference type="InterPro" id="IPR036278">
    <property type="entry name" value="Sialidase_sf"/>
</dbReference>
<protein>
    <recommendedName>
        <fullName evidence="3">Exo-alpha-sialidase</fullName>
    </recommendedName>
</protein>
<reference evidence="1 2" key="1">
    <citation type="submission" date="2017-10" db="EMBL/GenBank/DDBJ databases">
        <title>The draft genome sequence of Lewinella nigricans NBRC 102662.</title>
        <authorList>
            <person name="Wang K."/>
        </authorList>
    </citation>
    <scope>NUCLEOTIDE SEQUENCE [LARGE SCALE GENOMIC DNA]</scope>
    <source>
        <strain evidence="1 2">NBRC 102662</strain>
    </source>
</reference>
<dbReference type="AlphaFoldDB" id="A0A2D0NA01"/>
<comment type="caution">
    <text evidence="1">The sequence shown here is derived from an EMBL/GenBank/DDBJ whole genome shotgun (WGS) entry which is preliminary data.</text>
</comment>
<organism evidence="1 2">
    <name type="scientific">Flavilitoribacter nigricans (strain ATCC 23147 / DSM 23189 / NBRC 102662 / NCIMB 1420 / SS-2)</name>
    <name type="common">Lewinella nigricans</name>
    <dbReference type="NCBI Taxonomy" id="1122177"/>
    <lineage>
        <taxon>Bacteria</taxon>
        <taxon>Pseudomonadati</taxon>
        <taxon>Bacteroidota</taxon>
        <taxon>Saprospiria</taxon>
        <taxon>Saprospirales</taxon>
        <taxon>Lewinellaceae</taxon>
        <taxon>Flavilitoribacter</taxon>
    </lineage>
</organism>
<evidence type="ECO:0000313" key="2">
    <source>
        <dbReference type="Proteomes" id="UP000223913"/>
    </source>
</evidence>
<dbReference type="Proteomes" id="UP000223913">
    <property type="component" value="Unassembled WGS sequence"/>
</dbReference>
<dbReference type="Gene3D" id="2.120.10.10">
    <property type="match status" value="1"/>
</dbReference>